<dbReference type="PANTHER" id="PTHR43767:SF11">
    <property type="entry name" value="MEDIUM-CHAIN-FATTY-ACID--COA LIGASE"/>
    <property type="match status" value="1"/>
</dbReference>
<gene>
    <name evidence="5" type="ordered locus">Afer_0798</name>
</gene>
<evidence type="ECO:0000313" key="6">
    <source>
        <dbReference type="Proteomes" id="UP000000771"/>
    </source>
</evidence>
<dbReference type="Gene3D" id="3.40.50.12780">
    <property type="entry name" value="N-terminal domain of ligase-like"/>
    <property type="match status" value="1"/>
</dbReference>
<dbReference type="AlphaFoldDB" id="C7LYD8"/>
<dbReference type="PROSITE" id="PS00455">
    <property type="entry name" value="AMP_BINDING"/>
    <property type="match status" value="1"/>
</dbReference>
<dbReference type="NCBIfam" id="NF004837">
    <property type="entry name" value="PRK06187.1"/>
    <property type="match status" value="1"/>
</dbReference>
<dbReference type="InterPro" id="IPR050237">
    <property type="entry name" value="ATP-dep_AMP-bd_enzyme"/>
</dbReference>
<evidence type="ECO:0000256" key="2">
    <source>
        <dbReference type="ARBA" id="ARBA00022598"/>
    </source>
</evidence>
<dbReference type="InterPro" id="IPR020845">
    <property type="entry name" value="AMP-binding_CS"/>
</dbReference>
<keyword evidence="6" id="KW-1185">Reference proteome</keyword>
<accession>C7LYD8</accession>
<dbReference type="PANTHER" id="PTHR43767">
    <property type="entry name" value="LONG-CHAIN-FATTY-ACID--COA LIGASE"/>
    <property type="match status" value="1"/>
</dbReference>
<dbReference type="eggNOG" id="COG0318">
    <property type="taxonomic scope" value="Bacteria"/>
</dbReference>
<sequence length="552" mass="58395">MMMDVALTTWLLFEHAEGAYADTEIVTQRSPTEQHRSRFGDFADRARRLITVLDDLAPPEAIVGTLAWNSAEHLEAYFGITLSGRTLHTLNPRLGDDDLAWIIDDAGDEVIIASGDLVATVARIAPRLRQIPRIIAIGPVDPGAANALGEVLDYDALVTSADPAPGTRTLDERQRAGICYTSGTTGRPKGVASTHRSLVLHTALAVNAGNGPALSRSECVMPVVPMFHVYAWGLPFGAVAAGAKLVFPPPTLNPAVLIELIRAERVTKAGGVPTVWIAVAEALEANGGDLGALRELLCGGSAPPPSLITTFAERYGIRMLQAWGMTETSPIATTSRLPHAMGELPLADQLDHIASAGAPVAGITLAVVDETGSEVPHDGAHMGDIYVRGPWVLDGYLHGAGPESFTARPGWFRTGDVGTIDPGGRLRIVDRTKDLIKSGGEWISSVLLESTLMGHPDVVEAAVVAIADARWGERPAAAVVLAPGTSLSLAAARAWLETHGVPRWQLPDHLVVVDEIPRTSVGKFDKKVLRAQLASLADERPSSSLPASAPPD</sequence>
<dbReference type="InterPro" id="IPR000873">
    <property type="entry name" value="AMP-dep_synth/lig_dom"/>
</dbReference>
<dbReference type="Gene3D" id="3.30.300.30">
    <property type="match status" value="1"/>
</dbReference>
<reference evidence="5 6" key="1">
    <citation type="journal article" date="2009" name="Stand. Genomic Sci.">
        <title>Complete genome sequence of Acidimicrobium ferrooxidans type strain (ICP).</title>
        <authorList>
            <person name="Clum A."/>
            <person name="Nolan M."/>
            <person name="Lang E."/>
            <person name="Glavina Del Rio T."/>
            <person name="Tice H."/>
            <person name="Copeland A."/>
            <person name="Cheng J.F."/>
            <person name="Lucas S."/>
            <person name="Chen F."/>
            <person name="Bruce D."/>
            <person name="Goodwin L."/>
            <person name="Pitluck S."/>
            <person name="Ivanova N."/>
            <person name="Mavrommatis K."/>
            <person name="Mikhailova N."/>
            <person name="Pati A."/>
            <person name="Chen A."/>
            <person name="Palaniappan K."/>
            <person name="Goker M."/>
            <person name="Spring S."/>
            <person name="Land M."/>
            <person name="Hauser L."/>
            <person name="Chang Y.J."/>
            <person name="Jeffries C.C."/>
            <person name="Chain P."/>
            <person name="Bristow J."/>
            <person name="Eisen J.A."/>
            <person name="Markowitz V."/>
            <person name="Hugenholtz P."/>
            <person name="Kyrpides N.C."/>
            <person name="Klenk H.P."/>
            <person name="Lapidus A."/>
        </authorList>
    </citation>
    <scope>NUCLEOTIDE SEQUENCE [LARGE SCALE GENOMIC DNA]</scope>
    <source>
        <strain evidence="6">DSM 10331 / JCM 15462 / NBRC 103882 / ICP</strain>
    </source>
</reference>
<evidence type="ECO:0000256" key="1">
    <source>
        <dbReference type="ARBA" id="ARBA00006432"/>
    </source>
</evidence>
<proteinExistence type="inferred from homology"/>
<dbReference type="Proteomes" id="UP000000771">
    <property type="component" value="Chromosome"/>
</dbReference>
<evidence type="ECO:0000259" key="3">
    <source>
        <dbReference type="Pfam" id="PF00501"/>
    </source>
</evidence>
<dbReference type="Pfam" id="PF13193">
    <property type="entry name" value="AMP-binding_C"/>
    <property type="match status" value="1"/>
</dbReference>
<evidence type="ECO:0000313" key="5">
    <source>
        <dbReference type="EMBL" id="ACU53746.1"/>
    </source>
</evidence>
<keyword evidence="2 5" id="KW-0436">Ligase</keyword>
<dbReference type="InterPro" id="IPR042099">
    <property type="entry name" value="ANL_N_sf"/>
</dbReference>
<dbReference type="STRING" id="525909.Afer_0798"/>
<dbReference type="EMBL" id="CP001631">
    <property type="protein sequence ID" value="ACU53746.1"/>
    <property type="molecule type" value="Genomic_DNA"/>
</dbReference>
<evidence type="ECO:0000259" key="4">
    <source>
        <dbReference type="Pfam" id="PF13193"/>
    </source>
</evidence>
<comment type="similarity">
    <text evidence="1">Belongs to the ATP-dependent AMP-binding enzyme family.</text>
</comment>
<dbReference type="SUPFAM" id="SSF56801">
    <property type="entry name" value="Acetyl-CoA synthetase-like"/>
    <property type="match status" value="1"/>
</dbReference>
<dbReference type="InterPro" id="IPR045851">
    <property type="entry name" value="AMP-bd_C_sf"/>
</dbReference>
<name>C7LYD8_ACIFD</name>
<dbReference type="FunFam" id="3.30.300.30:FF:000008">
    <property type="entry name" value="2,3-dihydroxybenzoate-AMP ligase"/>
    <property type="match status" value="1"/>
</dbReference>
<protein>
    <submittedName>
        <fullName evidence="5">AMP-dependent synthetase and ligase</fullName>
    </submittedName>
</protein>
<dbReference type="InterPro" id="IPR025110">
    <property type="entry name" value="AMP-bd_C"/>
</dbReference>
<dbReference type="GO" id="GO:0016877">
    <property type="term" value="F:ligase activity, forming carbon-sulfur bonds"/>
    <property type="evidence" value="ECO:0007669"/>
    <property type="project" value="UniProtKB-ARBA"/>
</dbReference>
<organism evidence="5 6">
    <name type="scientific">Acidimicrobium ferrooxidans (strain DSM 10331 / JCM 15462 / NBRC 103882 / ICP)</name>
    <dbReference type="NCBI Taxonomy" id="525909"/>
    <lineage>
        <taxon>Bacteria</taxon>
        <taxon>Bacillati</taxon>
        <taxon>Actinomycetota</taxon>
        <taxon>Acidimicrobiia</taxon>
        <taxon>Acidimicrobiales</taxon>
        <taxon>Acidimicrobiaceae</taxon>
        <taxon>Acidimicrobium</taxon>
    </lineage>
</organism>
<dbReference type="KEGG" id="afo:Afer_0798"/>
<feature type="domain" description="AMP-binding enzyme C-terminal" evidence="4">
    <location>
        <begin position="448"/>
        <end position="523"/>
    </location>
</feature>
<feature type="domain" description="AMP-dependent synthetase/ligase" evidence="3">
    <location>
        <begin position="15"/>
        <end position="397"/>
    </location>
</feature>
<dbReference type="HOGENOM" id="CLU_000022_59_5_11"/>
<dbReference type="Pfam" id="PF00501">
    <property type="entry name" value="AMP-binding"/>
    <property type="match status" value="1"/>
</dbReference>